<dbReference type="EMBL" id="FPCK01000001">
    <property type="protein sequence ID" value="SFV32678.1"/>
    <property type="molecule type" value="Genomic_DNA"/>
</dbReference>
<protein>
    <submittedName>
        <fullName evidence="2">Uncharacterized protein</fullName>
    </submittedName>
</protein>
<evidence type="ECO:0000313" key="2">
    <source>
        <dbReference type="EMBL" id="SFV32678.1"/>
    </source>
</evidence>
<dbReference type="STRING" id="429728.SAMN05216456_1735"/>
<dbReference type="Proteomes" id="UP000199074">
    <property type="component" value="Unassembled WGS sequence"/>
</dbReference>
<evidence type="ECO:0000313" key="3">
    <source>
        <dbReference type="Proteomes" id="UP000199074"/>
    </source>
</evidence>
<feature type="signal peptide" evidence="1">
    <location>
        <begin position="1"/>
        <end position="18"/>
    </location>
</feature>
<keyword evidence="1" id="KW-0732">Signal</keyword>
<reference evidence="2 3" key="1">
    <citation type="submission" date="2016-10" db="EMBL/GenBank/DDBJ databases">
        <authorList>
            <person name="de Groot N.N."/>
        </authorList>
    </citation>
    <scope>NUCLEOTIDE SEQUENCE [LARGE SCALE GENOMIC DNA]</scope>
    <source>
        <strain evidence="2 3">IPL20</strain>
    </source>
</reference>
<dbReference type="OrthoDB" id="7949447at2"/>
<dbReference type="RefSeq" id="WP_092423316.1">
    <property type="nucleotide sequence ID" value="NZ_FPCK01000001.1"/>
</dbReference>
<feature type="chain" id="PRO_5011499740" evidence="1">
    <location>
        <begin position="19"/>
        <end position="198"/>
    </location>
</feature>
<sequence>MRLAIALLASALVQPAFATEQMAQQLDSVAPLIEAENFELLGGPDTHEGIVETVGGRWFTLSNTARNWEGDGSASDRETLTWAIERTCADDWEIIITHEATGPNSFLVQQLTPDGADKGTFEMEPVPGSERRFSMEASDQYILEIFDMTDADAMRQDAVLADMRARMEEGLDIWMPSPDLMVNVSSFEVEVWGRCPPA</sequence>
<evidence type="ECO:0000256" key="1">
    <source>
        <dbReference type="SAM" id="SignalP"/>
    </source>
</evidence>
<keyword evidence="3" id="KW-1185">Reference proteome</keyword>
<organism evidence="2 3">
    <name type="scientific">Devosia crocina</name>
    <dbReference type="NCBI Taxonomy" id="429728"/>
    <lineage>
        <taxon>Bacteria</taxon>
        <taxon>Pseudomonadati</taxon>
        <taxon>Pseudomonadota</taxon>
        <taxon>Alphaproteobacteria</taxon>
        <taxon>Hyphomicrobiales</taxon>
        <taxon>Devosiaceae</taxon>
        <taxon>Devosia</taxon>
    </lineage>
</organism>
<accession>A0A1I7NDC1</accession>
<proteinExistence type="predicted"/>
<dbReference type="AlphaFoldDB" id="A0A1I7NDC1"/>
<name>A0A1I7NDC1_9HYPH</name>
<gene>
    <name evidence="2" type="ORF">SAMN05216456_1735</name>
</gene>